<proteinExistence type="predicted"/>
<dbReference type="Pfam" id="PF08241">
    <property type="entry name" value="Methyltransf_11"/>
    <property type="match status" value="1"/>
</dbReference>
<dbReference type="SUPFAM" id="SSF53335">
    <property type="entry name" value="S-adenosyl-L-methionine-dependent methyltransferases"/>
    <property type="match status" value="1"/>
</dbReference>
<organism evidence="2 3">
    <name type="scientific">Candidatus Anoxymicrobium japonicum</name>
    <dbReference type="NCBI Taxonomy" id="2013648"/>
    <lineage>
        <taxon>Bacteria</taxon>
        <taxon>Bacillati</taxon>
        <taxon>Actinomycetota</taxon>
        <taxon>Candidatus Geothermincolia</taxon>
        <taxon>Candidatus Geothermincolales</taxon>
        <taxon>Candidatus Anoxymicrobiaceae</taxon>
        <taxon>Candidatus Anoxymicrobium</taxon>
    </lineage>
</organism>
<feature type="domain" description="Methyltransferase type 11" evidence="1">
    <location>
        <begin position="136"/>
        <end position="184"/>
    </location>
</feature>
<protein>
    <recommendedName>
        <fullName evidence="1">Methyltransferase type 11 domain-containing protein</fullName>
    </recommendedName>
</protein>
<dbReference type="InterPro" id="IPR029063">
    <property type="entry name" value="SAM-dependent_MTases_sf"/>
</dbReference>
<evidence type="ECO:0000313" key="2">
    <source>
        <dbReference type="EMBL" id="PKQ27570.1"/>
    </source>
</evidence>
<dbReference type="GO" id="GO:0008757">
    <property type="term" value="F:S-adenosylmethionine-dependent methyltransferase activity"/>
    <property type="evidence" value="ECO:0007669"/>
    <property type="project" value="InterPro"/>
</dbReference>
<name>A0A2N3G4B6_9ACTN</name>
<reference evidence="2 3" key="1">
    <citation type="journal article" date="2017" name="ISME J.">
        <title>Potential for microbial H2 and metal transformations associated with novel bacteria and archaea in deep terrestrial subsurface sediments.</title>
        <authorList>
            <person name="Hernsdorf A.W."/>
            <person name="Amano Y."/>
            <person name="Miyakawa K."/>
            <person name="Ise K."/>
            <person name="Suzuki Y."/>
            <person name="Anantharaman K."/>
            <person name="Probst A."/>
            <person name="Burstein D."/>
            <person name="Thomas B.C."/>
            <person name="Banfield J.F."/>
        </authorList>
    </citation>
    <scope>NUCLEOTIDE SEQUENCE [LARGE SCALE GENOMIC DNA]</scope>
    <source>
        <strain evidence="2">HGW-Actinobacteria-3</strain>
    </source>
</reference>
<comment type="caution">
    <text evidence="2">The sequence shown here is derived from an EMBL/GenBank/DDBJ whole genome shotgun (WGS) entry which is preliminary data.</text>
</comment>
<dbReference type="Proteomes" id="UP000233654">
    <property type="component" value="Unassembled WGS sequence"/>
</dbReference>
<dbReference type="Gene3D" id="3.40.50.150">
    <property type="entry name" value="Vaccinia Virus protein VP39"/>
    <property type="match status" value="1"/>
</dbReference>
<sequence length="256" mass="29921">MQYTRAPINLERVLSKSNVLRVDSARWQEAQGFELQCAEQSAPAGDDYNLWWREAFNRYEVLQGRRLPDVLEVGCGPHTNIRLILPCISFERLWLEDPLIHTYLRLKREQRVWRYFRCRRPLAVADLVQRYHATPLSEKLEDLLLPDKSIDLCVCINVLDHVQDAQQCIMQMCRVLKDKGILVIGQDLSNEEDVQLCPESWNDVGHPIKMDADFLDSYLEGLMPLYRKILPREDGRNPRCHYGTYLLIGQQSIPQD</sequence>
<dbReference type="AlphaFoldDB" id="A0A2N3G4B6"/>
<dbReference type="EMBL" id="PHEX01000077">
    <property type="protein sequence ID" value="PKQ27570.1"/>
    <property type="molecule type" value="Genomic_DNA"/>
</dbReference>
<accession>A0A2N3G4B6</accession>
<evidence type="ECO:0000313" key="3">
    <source>
        <dbReference type="Proteomes" id="UP000233654"/>
    </source>
</evidence>
<dbReference type="InterPro" id="IPR013216">
    <property type="entry name" value="Methyltransf_11"/>
</dbReference>
<evidence type="ECO:0000259" key="1">
    <source>
        <dbReference type="Pfam" id="PF08241"/>
    </source>
</evidence>
<gene>
    <name evidence="2" type="ORF">CVT63_07295</name>
</gene>